<dbReference type="Pfam" id="PF01832">
    <property type="entry name" value="Glucosaminidase"/>
    <property type="match status" value="1"/>
</dbReference>
<evidence type="ECO:0000313" key="2">
    <source>
        <dbReference type="EMBL" id="MBL4955055.1"/>
    </source>
</evidence>
<dbReference type="Gene3D" id="2.30.30.40">
    <property type="entry name" value="SH3 Domains"/>
    <property type="match status" value="3"/>
</dbReference>
<dbReference type="SMART" id="SM00287">
    <property type="entry name" value="SH3b"/>
    <property type="match status" value="4"/>
</dbReference>
<dbReference type="InterPro" id="IPR003646">
    <property type="entry name" value="SH3-like_bac-type"/>
</dbReference>
<dbReference type="EMBL" id="JAESWB010000371">
    <property type="protein sequence ID" value="MBL4955055.1"/>
    <property type="molecule type" value="Genomic_DNA"/>
</dbReference>
<organism evidence="2 3">
    <name type="scientific">Neobacillus paridis</name>
    <dbReference type="NCBI Taxonomy" id="2803862"/>
    <lineage>
        <taxon>Bacteria</taxon>
        <taxon>Bacillati</taxon>
        <taxon>Bacillota</taxon>
        <taxon>Bacilli</taxon>
        <taxon>Bacillales</taxon>
        <taxon>Bacillaceae</taxon>
        <taxon>Neobacillus</taxon>
    </lineage>
</organism>
<dbReference type="InterPro" id="IPR036028">
    <property type="entry name" value="SH3-like_dom_sf"/>
</dbReference>
<name>A0ABS1TUS0_9BACI</name>
<keyword evidence="3" id="KW-1185">Reference proteome</keyword>
<feature type="domain" description="SH3b" evidence="1">
    <location>
        <begin position="197"/>
        <end position="260"/>
    </location>
</feature>
<dbReference type="PROSITE" id="PS51781">
    <property type="entry name" value="SH3B"/>
    <property type="match status" value="3"/>
</dbReference>
<gene>
    <name evidence="2" type="ORF">JK635_23130</name>
</gene>
<comment type="caution">
    <text evidence="2">The sequence shown here is derived from an EMBL/GenBank/DDBJ whole genome shotgun (WGS) entry which is preliminary data.</text>
</comment>
<dbReference type="SUPFAM" id="SSF50044">
    <property type="entry name" value="SH3-domain"/>
    <property type="match status" value="1"/>
</dbReference>
<feature type="domain" description="SH3b" evidence="1">
    <location>
        <begin position="44"/>
        <end position="114"/>
    </location>
</feature>
<dbReference type="InterPro" id="IPR002901">
    <property type="entry name" value="MGlyc_endo_b_GlcNAc-like_dom"/>
</dbReference>
<dbReference type="Gene3D" id="1.10.530.10">
    <property type="match status" value="1"/>
</dbReference>
<dbReference type="PANTHER" id="PTHR34408:SF1">
    <property type="entry name" value="GLYCOSYL HYDROLASE FAMILY 19 DOMAIN-CONTAINING PROTEIN HI_1415"/>
    <property type="match status" value="1"/>
</dbReference>
<dbReference type="Proteomes" id="UP000623967">
    <property type="component" value="Unassembled WGS sequence"/>
</dbReference>
<accession>A0ABS1TUS0</accession>
<dbReference type="RefSeq" id="WP_202656302.1">
    <property type="nucleotide sequence ID" value="NZ_JAESWB010000371.1"/>
</dbReference>
<dbReference type="Pfam" id="PF08239">
    <property type="entry name" value="SH3_3"/>
    <property type="match status" value="3"/>
</dbReference>
<dbReference type="PANTHER" id="PTHR34408">
    <property type="entry name" value="FAMILY PROTEIN, PUTATIVE-RELATED"/>
    <property type="match status" value="1"/>
</dbReference>
<sequence>MKNIGKVAVLSTSLLFGSYSTCTIIPLLSKSIDHAEAASLVKFSKTSYQTTANLRLRTSPSTKSKTVLTIPKGKTVTSSQKQGSWYKVSYTYKSKGKNITKSGWVSGDYIKEYNVYTKTLGTYYSTKKTARLYAAPNTKKAMVTVPSKTVLYSTQRVLNSMGQTWYRVSYKNKYYYVYSSDVSKTTKPNDKPAETPKEEKTHLVTANLNLRESPEGTSVLITIPKGTTVKSSEILNGDWYKVTYRGKTGYVYYQYLKQYDLTDYRFIDLRTKSTVTAQQINAYIAANYKRYGSKSVLLNKGQAFINAGNTYGVNALYLAAHAIHESAFGTSNISIGKNNLFGYGAYDAAPFVGAYRFSSVEQCINYVAQKMKADYLNPNGTHFEGAMLGYKTKDSKGKTIASKSIGMNYWYASDENWGNKIAAHMQKIIAFNKKTYENPKINTNYPSIPAIPSGSDKFPAGIQAIAKKDLSSTIKKGKIFTLLEKTNNFHVKVGYNQKTYTLSNISFSSYKNYISVYNLGRVVNASSLNIRSTPSTTGEDIGDFKLNQYVSLALDKEHKLMEDATKKWYKVNMSNGKTGWVSKSYIKRELP</sequence>
<proteinExistence type="predicted"/>
<evidence type="ECO:0000259" key="1">
    <source>
        <dbReference type="PROSITE" id="PS51781"/>
    </source>
</evidence>
<dbReference type="SMART" id="SM00047">
    <property type="entry name" value="LYZ2"/>
    <property type="match status" value="1"/>
</dbReference>
<dbReference type="InterPro" id="IPR052354">
    <property type="entry name" value="Cell_Wall_Dynamics_Protein"/>
</dbReference>
<feature type="domain" description="SH3b" evidence="1">
    <location>
        <begin position="517"/>
        <end position="590"/>
    </location>
</feature>
<protein>
    <submittedName>
        <fullName evidence="2">SH3 domain-containing protein</fullName>
    </submittedName>
</protein>
<reference evidence="2 3" key="1">
    <citation type="submission" date="2021-01" db="EMBL/GenBank/DDBJ databases">
        <title>Genome public.</title>
        <authorList>
            <person name="Liu C."/>
            <person name="Sun Q."/>
        </authorList>
    </citation>
    <scope>NUCLEOTIDE SEQUENCE [LARGE SCALE GENOMIC DNA]</scope>
    <source>
        <strain evidence="2 3">YIM B02564</strain>
    </source>
</reference>
<evidence type="ECO:0000313" key="3">
    <source>
        <dbReference type="Proteomes" id="UP000623967"/>
    </source>
</evidence>